<keyword evidence="4 5" id="KW-0963">Cytoplasm</keyword>
<evidence type="ECO:0000313" key="7">
    <source>
        <dbReference type="EMBL" id="ETW85772.1"/>
    </source>
</evidence>
<protein>
    <recommendedName>
        <fullName evidence="4 5">Kynureninase</fullName>
        <ecNumber evidence="4 5">3.7.1.3</ecNumber>
    </recommendedName>
    <alternativeName>
        <fullName evidence="4">Biosynthesis of nicotinic acid protein 5</fullName>
    </alternativeName>
    <alternativeName>
        <fullName evidence="4">L-kynurenine hydrolase</fullName>
    </alternativeName>
</protein>
<evidence type="ECO:0000313" key="8">
    <source>
        <dbReference type="Proteomes" id="UP000030671"/>
    </source>
</evidence>
<dbReference type="EMBL" id="KI925455">
    <property type="protein sequence ID" value="ETW85772.1"/>
    <property type="molecule type" value="Genomic_DNA"/>
</dbReference>
<dbReference type="Pfam" id="PF22580">
    <property type="entry name" value="KYNU_C"/>
    <property type="match status" value="1"/>
</dbReference>
<comment type="subunit">
    <text evidence="4 5">Homodimer.</text>
</comment>
<dbReference type="FunFam" id="3.40.640.10:FF:000031">
    <property type="entry name" value="Kynureninase"/>
    <property type="match status" value="1"/>
</dbReference>
<organism evidence="7 8">
    <name type="scientific">Heterobasidion irregulare (strain TC 32-1)</name>
    <dbReference type="NCBI Taxonomy" id="747525"/>
    <lineage>
        <taxon>Eukaryota</taxon>
        <taxon>Fungi</taxon>
        <taxon>Dikarya</taxon>
        <taxon>Basidiomycota</taxon>
        <taxon>Agaricomycotina</taxon>
        <taxon>Agaricomycetes</taxon>
        <taxon>Russulales</taxon>
        <taxon>Bondarzewiaceae</taxon>
        <taxon>Heterobasidion</taxon>
        <taxon>Heterobasidion annosum species complex</taxon>
    </lineage>
</organism>
<comment type="cofactor">
    <cofactor evidence="4 5">
        <name>pyridoxal 5'-phosphate</name>
        <dbReference type="ChEBI" id="CHEBI:597326"/>
    </cofactor>
</comment>
<dbReference type="GO" id="GO:0019805">
    <property type="term" value="P:quinolinate biosynthetic process"/>
    <property type="evidence" value="ECO:0007669"/>
    <property type="project" value="UniProtKB-UniRule"/>
</dbReference>
<feature type="binding site" evidence="4">
    <location>
        <position position="273"/>
    </location>
    <ligand>
        <name>pyridoxal 5'-phosphate</name>
        <dbReference type="ChEBI" id="CHEBI:597326"/>
    </ligand>
</feature>
<dbReference type="GO" id="GO:0043420">
    <property type="term" value="P:anthranilate metabolic process"/>
    <property type="evidence" value="ECO:0007669"/>
    <property type="project" value="UniProtKB-UniRule"/>
</dbReference>
<comment type="similarity">
    <text evidence="4 5">Belongs to the kynureninase family.</text>
</comment>
<dbReference type="InParanoid" id="W4KIW7"/>
<dbReference type="SUPFAM" id="SSF53383">
    <property type="entry name" value="PLP-dependent transferases"/>
    <property type="match status" value="1"/>
</dbReference>
<feature type="binding site" evidence="4">
    <location>
        <position position="105"/>
    </location>
    <ligand>
        <name>pyridoxal 5'-phosphate</name>
        <dbReference type="ChEBI" id="CHEBI:597326"/>
    </ligand>
</feature>
<proteinExistence type="inferred from homology"/>
<dbReference type="GO" id="GO:0005737">
    <property type="term" value="C:cytoplasm"/>
    <property type="evidence" value="ECO:0007669"/>
    <property type="project" value="UniProtKB-SubCell"/>
</dbReference>
<evidence type="ECO:0000256" key="4">
    <source>
        <dbReference type="HAMAP-Rule" id="MF_03017"/>
    </source>
</evidence>
<reference evidence="7 8" key="1">
    <citation type="journal article" date="2012" name="New Phytol.">
        <title>Insight into trade-off between wood decay and parasitism from the genome of a fungal forest pathogen.</title>
        <authorList>
            <person name="Olson A."/>
            <person name="Aerts A."/>
            <person name="Asiegbu F."/>
            <person name="Belbahri L."/>
            <person name="Bouzid O."/>
            <person name="Broberg A."/>
            <person name="Canback B."/>
            <person name="Coutinho P.M."/>
            <person name="Cullen D."/>
            <person name="Dalman K."/>
            <person name="Deflorio G."/>
            <person name="van Diepen L.T."/>
            <person name="Dunand C."/>
            <person name="Duplessis S."/>
            <person name="Durling M."/>
            <person name="Gonthier P."/>
            <person name="Grimwood J."/>
            <person name="Fossdal C.G."/>
            <person name="Hansson D."/>
            <person name="Henrissat B."/>
            <person name="Hietala A."/>
            <person name="Himmelstrand K."/>
            <person name="Hoffmeister D."/>
            <person name="Hogberg N."/>
            <person name="James T.Y."/>
            <person name="Karlsson M."/>
            <person name="Kohler A."/>
            <person name="Kues U."/>
            <person name="Lee Y.H."/>
            <person name="Lin Y.C."/>
            <person name="Lind M."/>
            <person name="Lindquist E."/>
            <person name="Lombard V."/>
            <person name="Lucas S."/>
            <person name="Lunden K."/>
            <person name="Morin E."/>
            <person name="Murat C."/>
            <person name="Park J."/>
            <person name="Raffaello T."/>
            <person name="Rouze P."/>
            <person name="Salamov A."/>
            <person name="Schmutz J."/>
            <person name="Solheim H."/>
            <person name="Stahlberg J."/>
            <person name="Velez H."/>
            <person name="de Vries R.P."/>
            <person name="Wiebenga A."/>
            <person name="Woodward S."/>
            <person name="Yakovlev I."/>
            <person name="Garbelotto M."/>
            <person name="Martin F."/>
            <person name="Grigoriev I.V."/>
            <person name="Stenlid J."/>
        </authorList>
    </citation>
    <scope>NUCLEOTIDE SEQUENCE [LARGE SCALE GENOMIC DNA]</scope>
    <source>
        <strain evidence="7 8">TC 32-1</strain>
    </source>
</reference>
<comment type="pathway">
    <text evidence="4 5">Amino-acid degradation; L-kynurenine degradation; L-alanine and anthranilate from L-kynurenine: step 1/1.</text>
</comment>
<dbReference type="InterPro" id="IPR015421">
    <property type="entry name" value="PyrdxlP-dep_Trfase_major"/>
</dbReference>
<feature type="binding site" evidence="4">
    <location>
        <position position="243"/>
    </location>
    <ligand>
        <name>pyridoxal 5'-phosphate</name>
        <dbReference type="ChEBI" id="CHEBI:597326"/>
    </ligand>
</feature>
<dbReference type="GO" id="GO:0034354">
    <property type="term" value="P:'de novo' NAD+ biosynthetic process from L-tryptophan"/>
    <property type="evidence" value="ECO:0007669"/>
    <property type="project" value="UniProtKB-UniRule"/>
</dbReference>
<feature type="binding site" evidence="4">
    <location>
        <position position="189"/>
    </location>
    <ligand>
        <name>pyridoxal 5'-phosphate</name>
        <dbReference type="ChEBI" id="CHEBI:597326"/>
    </ligand>
</feature>
<keyword evidence="8" id="KW-1185">Reference proteome</keyword>
<dbReference type="PIRSF" id="PIRSF038800">
    <property type="entry name" value="KYNU"/>
    <property type="match status" value="1"/>
</dbReference>
<keyword evidence="3 4" id="KW-0663">Pyridoxal phosphate</keyword>
<dbReference type="Gene3D" id="3.90.1150.10">
    <property type="entry name" value="Aspartate Aminotransferase, domain 1"/>
    <property type="match status" value="1"/>
</dbReference>
<dbReference type="EC" id="3.7.1.3" evidence="4 5"/>
<evidence type="ECO:0000256" key="3">
    <source>
        <dbReference type="ARBA" id="ARBA00022898"/>
    </source>
</evidence>
<dbReference type="GO" id="GO:0030170">
    <property type="term" value="F:pyridoxal phosphate binding"/>
    <property type="evidence" value="ECO:0007669"/>
    <property type="project" value="UniProtKB-UniRule"/>
</dbReference>
<dbReference type="GeneID" id="20674488"/>
<evidence type="ECO:0000256" key="1">
    <source>
        <dbReference type="ARBA" id="ARBA00022642"/>
    </source>
</evidence>
<dbReference type="PANTHER" id="PTHR14084:SF0">
    <property type="entry name" value="KYNURENINASE"/>
    <property type="match status" value="1"/>
</dbReference>
<dbReference type="InterPro" id="IPR015422">
    <property type="entry name" value="PyrdxlP-dep_Trfase_small"/>
</dbReference>
<dbReference type="AlphaFoldDB" id="W4KIW7"/>
<dbReference type="NCBIfam" id="TIGR01814">
    <property type="entry name" value="kynureninase"/>
    <property type="match status" value="1"/>
</dbReference>
<dbReference type="HAMAP" id="MF_01970">
    <property type="entry name" value="Kynureninase"/>
    <property type="match status" value="1"/>
</dbReference>
<dbReference type="GO" id="GO:0030429">
    <property type="term" value="F:kynureninase activity"/>
    <property type="evidence" value="ECO:0007669"/>
    <property type="project" value="UniProtKB-UniRule"/>
</dbReference>
<dbReference type="KEGG" id="hir:HETIRDRAFT_43087"/>
<comment type="catalytic activity">
    <reaction evidence="5">
        <text>3-hydroxy-L-kynurenine + H2O = 3-hydroxyanthranilate + L-alanine + H(+)</text>
        <dbReference type="Rhea" id="RHEA:25143"/>
        <dbReference type="ChEBI" id="CHEBI:15377"/>
        <dbReference type="ChEBI" id="CHEBI:15378"/>
        <dbReference type="ChEBI" id="CHEBI:36559"/>
        <dbReference type="ChEBI" id="CHEBI:57972"/>
        <dbReference type="ChEBI" id="CHEBI:58125"/>
        <dbReference type="EC" id="3.7.1.3"/>
    </reaction>
</comment>
<keyword evidence="2 4" id="KW-0378">Hydrolase</keyword>
<evidence type="ECO:0000256" key="2">
    <source>
        <dbReference type="ARBA" id="ARBA00022801"/>
    </source>
</evidence>
<dbReference type="InterPro" id="IPR015424">
    <property type="entry name" value="PyrdxlP-dep_Trfase"/>
</dbReference>
<feature type="binding site" evidence="4">
    <location>
        <position position="106"/>
    </location>
    <ligand>
        <name>pyridoxal 5'-phosphate</name>
        <dbReference type="ChEBI" id="CHEBI:597326"/>
    </ligand>
</feature>
<feature type="modified residue" description="N6-(pyridoxal phosphate)lysine" evidence="4">
    <location>
        <position position="244"/>
    </location>
</feature>
<evidence type="ECO:0000256" key="5">
    <source>
        <dbReference type="PIRNR" id="PIRNR038800"/>
    </source>
</evidence>
<dbReference type="OrthoDB" id="5978656at2759"/>
<feature type="binding site" evidence="4">
    <location>
        <position position="218"/>
    </location>
    <ligand>
        <name>pyridoxal 5'-phosphate</name>
        <dbReference type="ChEBI" id="CHEBI:597326"/>
    </ligand>
</feature>
<dbReference type="InterPro" id="IPR010111">
    <property type="entry name" value="Kynureninase"/>
</dbReference>
<dbReference type="Pfam" id="PF00266">
    <property type="entry name" value="Aminotran_5"/>
    <property type="match status" value="1"/>
</dbReference>
<dbReference type="PANTHER" id="PTHR14084">
    <property type="entry name" value="KYNURENINASE"/>
    <property type="match status" value="1"/>
</dbReference>
<sequence>MTLSSNVSFREHFVFPTNADIGATRLVQEGKEPCAYLCGNSLGLLSTRSESLVQQELRVWASKAVEGHFAHPDGRDWMNITDHVNPLLAELVGAKESEVACMGTLTANLHLMMNTFYKPTSKRFKILCEGRAFPSDQYAFASQVTLHGLDPKDAIIELFPREGEFTLREEDILDVIAKQGPSIALVIFSGVQYYTGQWFPMQSITKAAKAQGSICGWDLAHAIGNIPLSLHDWDVDWAVWCTYKYLNSGPGGIAGLYVHEKWDDRELPKYAGWWGHDPSTRFQMPPAFSPIRGAQGYQQSNPSVLCTASLLGSLQLFKEAGMMDTLRARSLKLTAHLEALLVRSPYYVPPHEVAASYHPQDTLSVTAELPRHAFTIITPQDPNGRGSQLSLKFLPIEARVMQSVYDGLKSFGVIGDERQPDVIRLAPMALYNTFEDCDWAAHCLDEVFRLLE</sequence>
<dbReference type="GO" id="GO:0019441">
    <property type="term" value="P:L-tryptophan catabolic process to kynurenine"/>
    <property type="evidence" value="ECO:0007669"/>
    <property type="project" value="TreeGrafter"/>
</dbReference>
<dbReference type="Proteomes" id="UP000030671">
    <property type="component" value="Unassembled WGS sequence"/>
</dbReference>
<comment type="function">
    <text evidence="4 5">Catalyzes the cleavage of L-kynurenine (L-Kyn) and L-3-hydroxykynurenine (L-3OHKyn) into anthranilic acid (AA) and 3-hydroxyanthranilic acid (3-OHAA), respectively.</text>
</comment>
<accession>W4KIW7</accession>
<feature type="binding site" evidence="4">
    <location>
        <position position="301"/>
    </location>
    <ligand>
        <name>pyridoxal 5'-phosphate</name>
        <dbReference type="ChEBI" id="CHEBI:597326"/>
    </ligand>
</feature>
<comment type="pathway">
    <text evidence="4 5">Cofactor biosynthesis; NAD(+) biosynthesis; quinolinate from L-kynurenine: step 2/3.</text>
</comment>
<keyword evidence="1 4" id="KW-0662">Pyridine nucleotide biosynthesis</keyword>
<dbReference type="GO" id="GO:0097053">
    <property type="term" value="P:L-kynurenine catabolic process"/>
    <property type="evidence" value="ECO:0007669"/>
    <property type="project" value="UniProtKB-UniRule"/>
</dbReference>
<dbReference type="UniPathway" id="UPA00334">
    <property type="reaction ID" value="UER00455"/>
</dbReference>
<dbReference type="InterPro" id="IPR000192">
    <property type="entry name" value="Aminotrans_V_dom"/>
</dbReference>
<dbReference type="UniPathway" id="UPA00253">
    <property type="reaction ID" value="UER00329"/>
</dbReference>
<dbReference type="Gene3D" id="3.40.640.10">
    <property type="entry name" value="Type I PLP-dependent aspartate aminotransferase-like (Major domain)"/>
    <property type="match status" value="1"/>
</dbReference>
<feature type="binding site" evidence="4">
    <location>
        <position position="221"/>
    </location>
    <ligand>
        <name>pyridoxal 5'-phosphate</name>
        <dbReference type="ChEBI" id="CHEBI:597326"/>
    </ligand>
</feature>
<comment type="subcellular location">
    <subcellularLocation>
        <location evidence="4 5">Cytoplasm</location>
    </subcellularLocation>
</comment>
<evidence type="ECO:0000259" key="6">
    <source>
        <dbReference type="Pfam" id="PF00266"/>
    </source>
</evidence>
<dbReference type="HOGENOM" id="CLU_003433_4_0_1"/>
<feature type="binding site" evidence="4">
    <location>
        <begin position="133"/>
        <end position="136"/>
    </location>
    <ligand>
        <name>pyridoxal 5'-phosphate</name>
        <dbReference type="ChEBI" id="CHEBI:597326"/>
    </ligand>
</feature>
<feature type="domain" description="Aminotransferase class V" evidence="6">
    <location>
        <begin position="154"/>
        <end position="263"/>
    </location>
</feature>
<name>W4KIW7_HETIT</name>
<dbReference type="STRING" id="747525.W4KIW7"/>
<dbReference type="RefSeq" id="XP_009541765.1">
    <property type="nucleotide sequence ID" value="XM_009543470.1"/>
</dbReference>
<gene>
    <name evidence="4" type="primary">BNA5</name>
    <name evidence="7" type="ORF">HETIRDRAFT_43087</name>
</gene>
<dbReference type="eggNOG" id="KOG3846">
    <property type="taxonomic scope" value="Eukaryota"/>
</dbReference>
<comment type="catalytic activity">
    <reaction evidence="4 5">
        <text>L-kynurenine + H2O = anthranilate + L-alanine + H(+)</text>
        <dbReference type="Rhea" id="RHEA:16813"/>
        <dbReference type="ChEBI" id="CHEBI:15377"/>
        <dbReference type="ChEBI" id="CHEBI:15378"/>
        <dbReference type="ChEBI" id="CHEBI:16567"/>
        <dbReference type="ChEBI" id="CHEBI:57959"/>
        <dbReference type="ChEBI" id="CHEBI:57972"/>
        <dbReference type="EC" id="3.7.1.3"/>
    </reaction>
</comment>